<keyword evidence="2 5" id="KW-0812">Transmembrane</keyword>
<evidence type="ECO:0000256" key="5">
    <source>
        <dbReference type="SAM" id="Phobius"/>
    </source>
</evidence>
<dbReference type="GO" id="GO:0032216">
    <property type="term" value="F:glucosaminyl-phosphatidylinositol O-acyltransferase activity"/>
    <property type="evidence" value="ECO:0007669"/>
    <property type="project" value="TreeGrafter"/>
</dbReference>
<dbReference type="VEuPathDB" id="VectorBase:PHUM137550"/>
<protein>
    <submittedName>
        <fullName evidence="6 7">GPI-anchored wall transfer protein, putative</fullName>
    </submittedName>
</protein>
<dbReference type="Proteomes" id="UP000009046">
    <property type="component" value="Unassembled WGS sequence"/>
</dbReference>
<dbReference type="AlphaFoldDB" id="E0VEQ9"/>
<dbReference type="Pfam" id="PF06423">
    <property type="entry name" value="GWT1"/>
    <property type="match status" value="1"/>
</dbReference>
<dbReference type="EnsemblMetazoa" id="PHUM137550-RA">
    <property type="protein sequence ID" value="PHUM137550-PA"/>
    <property type="gene ID" value="PHUM137550"/>
</dbReference>
<dbReference type="PANTHER" id="PTHR20661:SF0">
    <property type="entry name" value="PHOSPHATIDYLINOSITOL-GLYCAN BIOSYNTHESIS CLASS W PROTEIN"/>
    <property type="match status" value="1"/>
</dbReference>
<dbReference type="GO" id="GO:0006506">
    <property type="term" value="P:GPI anchor biosynthetic process"/>
    <property type="evidence" value="ECO:0007669"/>
    <property type="project" value="InterPro"/>
</dbReference>
<dbReference type="GO" id="GO:0072659">
    <property type="term" value="P:protein localization to plasma membrane"/>
    <property type="evidence" value="ECO:0007669"/>
    <property type="project" value="TreeGrafter"/>
</dbReference>
<accession>E0VEQ9</accession>
<sequence length="321" mass="37028">MDFKTYKSYHEDFMKFNNGTSLQECGVLLSLIPLASTNFISAICILAVDFHVFPRRFAKTELYGCGLMDLGVGFFICANGLVHNRKSHQTKTNVLKNFLNCGVLFMFGFIRLISTKTIEYQEHLTEYGTQWNFFFTLGCCKMFIYLAELLFQNKNFLWLCIVTGIIHEAILSLGIREWIFSNEPRNTFLSANREGLFSCLGYLCIYFAATCLGKFLTFSSSMKYQNVITFFVSLSFFGWVTVIFFNHNFGISRRLANSGYIIWVLSLTVNILLLLTIIELSLIILKNEKPGLINVVFQTFLLNEIWKVMRHLKKSINFGYT</sequence>
<feature type="transmembrane region" description="Helical" evidence="5">
    <location>
        <begin position="156"/>
        <end position="175"/>
    </location>
</feature>
<dbReference type="STRING" id="121224.E0VEQ9"/>
<evidence type="ECO:0000313" key="8">
    <source>
        <dbReference type="Proteomes" id="UP000009046"/>
    </source>
</evidence>
<reference evidence="7" key="3">
    <citation type="submission" date="2020-05" db="UniProtKB">
        <authorList>
            <consortium name="EnsemblMetazoa"/>
        </authorList>
    </citation>
    <scope>IDENTIFICATION</scope>
    <source>
        <strain evidence="7">USDA</strain>
    </source>
</reference>
<dbReference type="EMBL" id="DS235093">
    <property type="protein sequence ID" value="EEB11865.1"/>
    <property type="molecule type" value="Genomic_DNA"/>
</dbReference>
<dbReference type="EMBL" id="AAZO01001585">
    <property type="status" value="NOT_ANNOTATED_CDS"/>
    <property type="molecule type" value="Genomic_DNA"/>
</dbReference>
<dbReference type="RefSeq" id="XP_002424603.1">
    <property type="nucleotide sequence ID" value="XM_002424558.1"/>
</dbReference>
<feature type="transmembrane region" description="Helical" evidence="5">
    <location>
        <begin position="60"/>
        <end position="82"/>
    </location>
</feature>
<dbReference type="eggNOG" id="KOG0411">
    <property type="taxonomic scope" value="Eukaryota"/>
</dbReference>
<feature type="transmembrane region" description="Helical" evidence="5">
    <location>
        <begin position="133"/>
        <end position="151"/>
    </location>
</feature>
<feature type="transmembrane region" description="Helical" evidence="5">
    <location>
        <begin position="25"/>
        <end position="48"/>
    </location>
</feature>
<evidence type="ECO:0000256" key="3">
    <source>
        <dbReference type="ARBA" id="ARBA00022989"/>
    </source>
</evidence>
<reference evidence="6" key="2">
    <citation type="submission" date="2007-04" db="EMBL/GenBank/DDBJ databases">
        <title>The genome of the human body louse.</title>
        <authorList>
            <consortium name="The Human Body Louse Genome Consortium"/>
            <person name="Kirkness E."/>
            <person name="Walenz B."/>
            <person name="Hass B."/>
            <person name="Bruggner R."/>
            <person name="Strausberg R."/>
        </authorList>
    </citation>
    <scope>NUCLEOTIDE SEQUENCE</scope>
    <source>
        <strain evidence="6">USDA</strain>
    </source>
</reference>
<dbReference type="OrthoDB" id="15270at2759"/>
<name>E0VEQ9_PEDHC</name>
<dbReference type="GO" id="GO:0016020">
    <property type="term" value="C:membrane"/>
    <property type="evidence" value="ECO:0007669"/>
    <property type="project" value="UniProtKB-SubCell"/>
</dbReference>
<proteinExistence type="predicted"/>
<dbReference type="InParanoid" id="E0VEQ9"/>
<keyword evidence="8" id="KW-1185">Reference proteome</keyword>
<dbReference type="FunCoup" id="E0VEQ9">
    <property type="interactions" value="1146"/>
</dbReference>
<evidence type="ECO:0000313" key="7">
    <source>
        <dbReference type="EnsemblMetazoa" id="PHUM137550-PA"/>
    </source>
</evidence>
<dbReference type="OMA" id="MENHASF"/>
<feature type="transmembrane region" description="Helical" evidence="5">
    <location>
        <begin position="227"/>
        <end position="245"/>
    </location>
</feature>
<feature type="transmembrane region" description="Helical" evidence="5">
    <location>
        <begin position="195"/>
        <end position="215"/>
    </location>
</feature>
<gene>
    <name evidence="7" type="primary">8234357</name>
    <name evidence="6" type="ORF">Phum_PHUM137550</name>
</gene>
<keyword evidence="4 5" id="KW-0472">Membrane</keyword>
<dbReference type="PANTHER" id="PTHR20661">
    <property type="entry name" value="PHOSPHATIDYLINOSITOL-GLYCAN BIOSYNTHESIS CLASS W PROTEIN"/>
    <property type="match status" value="1"/>
</dbReference>
<dbReference type="CTD" id="8234357"/>
<keyword evidence="3 5" id="KW-1133">Transmembrane helix</keyword>
<organism>
    <name type="scientific">Pediculus humanus subsp. corporis</name>
    <name type="common">Body louse</name>
    <dbReference type="NCBI Taxonomy" id="121224"/>
    <lineage>
        <taxon>Eukaryota</taxon>
        <taxon>Metazoa</taxon>
        <taxon>Ecdysozoa</taxon>
        <taxon>Arthropoda</taxon>
        <taxon>Hexapoda</taxon>
        <taxon>Insecta</taxon>
        <taxon>Pterygota</taxon>
        <taxon>Neoptera</taxon>
        <taxon>Paraneoptera</taxon>
        <taxon>Psocodea</taxon>
        <taxon>Troctomorpha</taxon>
        <taxon>Phthiraptera</taxon>
        <taxon>Anoplura</taxon>
        <taxon>Pediculidae</taxon>
        <taxon>Pediculus</taxon>
    </lineage>
</organism>
<dbReference type="InterPro" id="IPR009447">
    <property type="entry name" value="PIGW/GWT1"/>
</dbReference>
<evidence type="ECO:0000256" key="1">
    <source>
        <dbReference type="ARBA" id="ARBA00004141"/>
    </source>
</evidence>
<dbReference type="GeneID" id="8234357"/>
<dbReference type="KEGG" id="phu:Phum_PHUM137550"/>
<evidence type="ECO:0000313" key="6">
    <source>
        <dbReference type="EMBL" id="EEB11865.1"/>
    </source>
</evidence>
<dbReference type="GO" id="GO:0005783">
    <property type="term" value="C:endoplasmic reticulum"/>
    <property type="evidence" value="ECO:0007669"/>
    <property type="project" value="TreeGrafter"/>
</dbReference>
<feature type="transmembrane region" description="Helical" evidence="5">
    <location>
        <begin position="94"/>
        <end position="113"/>
    </location>
</feature>
<feature type="transmembrane region" description="Helical" evidence="5">
    <location>
        <begin position="260"/>
        <end position="285"/>
    </location>
</feature>
<evidence type="ECO:0000256" key="2">
    <source>
        <dbReference type="ARBA" id="ARBA00022692"/>
    </source>
</evidence>
<reference evidence="6" key="1">
    <citation type="submission" date="2007-04" db="EMBL/GenBank/DDBJ databases">
        <title>Annotation of Pediculus humanus corporis strain USDA.</title>
        <authorList>
            <person name="Kirkness E."/>
            <person name="Hannick L."/>
            <person name="Hass B."/>
            <person name="Bruggner R."/>
            <person name="Lawson D."/>
            <person name="Bidwell S."/>
            <person name="Joardar V."/>
            <person name="Caler E."/>
            <person name="Walenz B."/>
            <person name="Inman J."/>
            <person name="Schobel S."/>
            <person name="Galinsky K."/>
            <person name="Amedeo P."/>
            <person name="Strausberg R."/>
        </authorList>
    </citation>
    <scope>NUCLEOTIDE SEQUENCE</scope>
    <source>
        <strain evidence="6">USDA</strain>
    </source>
</reference>
<dbReference type="HOGENOM" id="CLU_866857_0_0_1"/>
<comment type="subcellular location">
    <subcellularLocation>
        <location evidence="1">Membrane</location>
        <topology evidence="1">Multi-pass membrane protein</topology>
    </subcellularLocation>
</comment>
<evidence type="ECO:0000256" key="4">
    <source>
        <dbReference type="ARBA" id="ARBA00023136"/>
    </source>
</evidence>